<gene>
    <name evidence="1" type="ORF">HNQ88_004242</name>
</gene>
<sequence>MKTILCLIVLILANSCTNTSKKIDIKTGNIEKIEIYKGSSGTSIDMKNDAKENFVTDLQKFKKIGPVKFGKTHSILIYHSNGKIDTIRTNGNTHQFNGWYKTEDNNVYHD</sequence>
<comment type="caution">
    <text evidence="1">The sequence shown here is derived from an EMBL/GenBank/DDBJ whole genome shotgun (WGS) entry which is preliminary data.</text>
</comment>
<name>A0AAE4BTW7_9BACT</name>
<dbReference type="RefSeq" id="WP_309941736.1">
    <property type="nucleotide sequence ID" value="NZ_AP025305.1"/>
</dbReference>
<organism evidence="1 2">
    <name type="scientific">Aureibacter tunicatorum</name>
    <dbReference type="NCBI Taxonomy" id="866807"/>
    <lineage>
        <taxon>Bacteria</taxon>
        <taxon>Pseudomonadati</taxon>
        <taxon>Bacteroidota</taxon>
        <taxon>Cytophagia</taxon>
        <taxon>Cytophagales</taxon>
        <taxon>Persicobacteraceae</taxon>
        <taxon>Aureibacter</taxon>
    </lineage>
</organism>
<dbReference type="Proteomes" id="UP001185092">
    <property type="component" value="Unassembled WGS sequence"/>
</dbReference>
<keyword evidence="2" id="KW-1185">Reference proteome</keyword>
<dbReference type="EMBL" id="JAVDQD010000006">
    <property type="protein sequence ID" value="MDR6241166.1"/>
    <property type="molecule type" value="Genomic_DNA"/>
</dbReference>
<evidence type="ECO:0000313" key="1">
    <source>
        <dbReference type="EMBL" id="MDR6241166.1"/>
    </source>
</evidence>
<evidence type="ECO:0000313" key="2">
    <source>
        <dbReference type="Proteomes" id="UP001185092"/>
    </source>
</evidence>
<dbReference type="AlphaFoldDB" id="A0AAE4BTW7"/>
<protein>
    <submittedName>
        <fullName evidence="1">Deoxycytidine triphosphate deaminase</fullName>
    </submittedName>
</protein>
<proteinExistence type="predicted"/>
<accession>A0AAE4BTW7</accession>
<reference evidence="1" key="1">
    <citation type="submission" date="2023-07" db="EMBL/GenBank/DDBJ databases">
        <title>Genomic Encyclopedia of Type Strains, Phase IV (KMG-IV): sequencing the most valuable type-strain genomes for metagenomic binning, comparative biology and taxonomic classification.</title>
        <authorList>
            <person name="Goeker M."/>
        </authorList>
    </citation>
    <scope>NUCLEOTIDE SEQUENCE</scope>
    <source>
        <strain evidence="1">DSM 26174</strain>
    </source>
</reference>